<evidence type="ECO:0000313" key="3">
    <source>
        <dbReference type="WBParaSite" id="ECPE_0000488001-mRNA-1"/>
    </source>
</evidence>
<sequence>MSPSKHRLPTPDSTAVNFFTSKLHVEQRSIPRLDPLRFKHRVNRIESKYLGSVHVFVCASQLTLDPTMG</sequence>
<dbReference type="AlphaFoldDB" id="A0A183AD33"/>
<dbReference type="Proteomes" id="UP000272942">
    <property type="component" value="Unassembled WGS sequence"/>
</dbReference>
<evidence type="ECO:0000313" key="2">
    <source>
        <dbReference type="Proteomes" id="UP000272942"/>
    </source>
</evidence>
<name>A0A183AD33_9TREM</name>
<protein>
    <submittedName>
        <fullName evidence="1 3">Uncharacterized protein</fullName>
    </submittedName>
</protein>
<accession>A0A183AD33</accession>
<dbReference type="EMBL" id="UZAN01041710">
    <property type="protein sequence ID" value="VDP73861.1"/>
    <property type="molecule type" value="Genomic_DNA"/>
</dbReference>
<gene>
    <name evidence="1" type="ORF">ECPE_LOCUS4868</name>
</gene>
<reference evidence="1 2" key="2">
    <citation type="submission" date="2018-11" db="EMBL/GenBank/DDBJ databases">
        <authorList>
            <consortium name="Pathogen Informatics"/>
        </authorList>
    </citation>
    <scope>NUCLEOTIDE SEQUENCE [LARGE SCALE GENOMIC DNA]</scope>
    <source>
        <strain evidence="1 2">Egypt</strain>
    </source>
</reference>
<dbReference type="WBParaSite" id="ECPE_0000488001-mRNA-1">
    <property type="protein sequence ID" value="ECPE_0000488001-mRNA-1"/>
    <property type="gene ID" value="ECPE_0000488001"/>
</dbReference>
<reference evidence="3" key="1">
    <citation type="submission" date="2016-06" db="UniProtKB">
        <authorList>
            <consortium name="WormBaseParasite"/>
        </authorList>
    </citation>
    <scope>IDENTIFICATION</scope>
</reference>
<keyword evidence="2" id="KW-1185">Reference proteome</keyword>
<evidence type="ECO:0000313" key="1">
    <source>
        <dbReference type="EMBL" id="VDP73861.1"/>
    </source>
</evidence>
<organism evidence="3">
    <name type="scientific">Echinostoma caproni</name>
    <dbReference type="NCBI Taxonomy" id="27848"/>
    <lineage>
        <taxon>Eukaryota</taxon>
        <taxon>Metazoa</taxon>
        <taxon>Spiralia</taxon>
        <taxon>Lophotrochozoa</taxon>
        <taxon>Platyhelminthes</taxon>
        <taxon>Trematoda</taxon>
        <taxon>Digenea</taxon>
        <taxon>Plagiorchiida</taxon>
        <taxon>Echinostomata</taxon>
        <taxon>Echinostomatoidea</taxon>
        <taxon>Echinostomatidae</taxon>
        <taxon>Echinostoma</taxon>
    </lineage>
</organism>
<proteinExistence type="predicted"/>